<dbReference type="GO" id="GO:0012505">
    <property type="term" value="C:endomembrane system"/>
    <property type="evidence" value="ECO:0007669"/>
    <property type="project" value="UniProtKB-SubCell"/>
</dbReference>
<evidence type="ECO:0000256" key="5">
    <source>
        <dbReference type="ARBA" id="ARBA00023136"/>
    </source>
</evidence>
<dbReference type="AlphaFoldDB" id="A0A672IVV8"/>
<feature type="transmembrane region" description="Helical" evidence="10">
    <location>
        <begin position="12"/>
        <end position="35"/>
    </location>
</feature>
<keyword evidence="4 10" id="KW-1133">Transmembrane helix</keyword>
<reference evidence="11" key="3">
    <citation type="submission" date="2025-09" db="UniProtKB">
        <authorList>
            <consortium name="Ensembl"/>
        </authorList>
    </citation>
    <scope>IDENTIFICATION</scope>
</reference>
<evidence type="ECO:0000256" key="8">
    <source>
        <dbReference type="ARBA" id="ARBA00054958"/>
    </source>
</evidence>
<comment type="function">
    <text evidence="8">Structural component of specialized membrane microdomains known as tetraspanin-enriched microdomains (TERMs), which act as platforms for receptor clustering and signaling. Participates thereby in diverse biological functions such as cell signal transduction, adhesion, migration and protein trafficking. Regulates neuronal differentiation in response to NGF by facilitating NGF-mediated activation of NTRK1/TRKA receptor tyrosine kinase and subsequent downstream signaling pathways. Plays a role in the inhibition of TNFalpha-induced apoptosis. Mechanistically, inhibits the NF-kappa-B signaling pathway by blocking phosphorylation of CHUK. Also promotes the stability of the thiamine transporter 1/SLC19A2 in intestinal epithelial cells leading to an increase of thiamine uptake process.</text>
</comment>
<evidence type="ECO:0000313" key="12">
    <source>
        <dbReference type="Proteomes" id="UP000472267"/>
    </source>
</evidence>
<dbReference type="PANTHER" id="PTHR19282:SF216">
    <property type="entry name" value="TETRASPANIN-1"/>
    <property type="match status" value="1"/>
</dbReference>
<feature type="disulfide bond" evidence="9">
    <location>
        <begin position="153"/>
        <end position="168"/>
    </location>
</feature>
<evidence type="ECO:0000256" key="6">
    <source>
        <dbReference type="ARBA" id="ARBA00023180"/>
    </source>
</evidence>
<reference evidence="11" key="2">
    <citation type="submission" date="2025-08" db="UniProtKB">
        <authorList>
            <consortium name="Ensembl"/>
        </authorList>
    </citation>
    <scope>IDENTIFICATION</scope>
</reference>
<dbReference type="InterPro" id="IPR000301">
    <property type="entry name" value="Tetraspanin_animals"/>
</dbReference>
<reference evidence="11" key="1">
    <citation type="submission" date="2019-06" db="EMBL/GenBank/DDBJ databases">
        <authorList>
            <consortium name="Wellcome Sanger Institute Data Sharing"/>
        </authorList>
    </citation>
    <scope>NUCLEOTIDE SEQUENCE [LARGE SCALE GENOMIC DNA]</scope>
</reference>
<keyword evidence="12" id="KW-1185">Reference proteome</keyword>
<comment type="subunit">
    <text evidence="7">Interacts with SLC19A2. Interacts with NTRK1/TRKA.</text>
</comment>
<keyword evidence="5 10" id="KW-0472">Membrane</keyword>
<dbReference type="SUPFAM" id="SSF48652">
    <property type="entry name" value="Tetraspanin"/>
    <property type="match status" value="1"/>
</dbReference>
<feature type="transmembrane region" description="Helical" evidence="10">
    <location>
        <begin position="55"/>
        <end position="75"/>
    </location>
</feature>
<name>A0A672IVV8_SALFA</name>
<evidence type="ECO:0000256" key="1">
    <source>
        <dbReference type="ARBA" id="ARBA00004127"/>
    </source>
</evidence>
<proteinExistence type="inferred from homology"/>
<accession>A0A672IVV8</accession>
<evidence type="ECO:0000256" key="3">
    <source>
        <dbReference type="ARBA" id="ARBA00022692"/>
    </source>
</evidence>
<protein>
    <recommendedName>
        <fullName evidence="10">Tetraspanin</fullName>
    </recommendedName>
</protein>
<dbReference type="GO" id="GO:0005886">
    <property type="term" value="C:plasma membrane"/>
    <property type="evidence" value="ECO:0007669"/>
    <property type="project" value="TreeGrafter"/>
</dbReference>
<feature type="transmembrane region" description="Helical" evidence="10">
    <location>
        <begin position="87"/>
        <end position="110"/>
    </location>
</feature>
<dbReference type="Proteomes" id="UP000472267">
    <property type="component" value="Chromosome 4"/>
</dbReference>
<dbReference type="Ensembl" id="ENSSFAT00005047585.1">
    <property type="protein sequence ID" value="ENSSFAP00005046006.1"/>
    <property type="gene ID" value="ENSSFAG00005022477.1"/>
</dbReference>
<dbReference type="PIRSF" id="PIRSF002419">
    <property type="entry name" value="Tetraspanin"/>
    <property type="match status" value="1"/>
</dbReference>
<evidence type="ECO:0000313" key="11">
    <source>
        <dbReference type="Ensembl" id="ENSSFAP00005046006.1"/>
    </source>
</evidence>
<dbReference type="PANTHER" id="PTHR19282">
    <property type="entry name" value="TETRASPANIN"/>
    <property type="match status" value="1"/>
</dbReference>
<keyword evidence="9" id="KW-1015">Disulfide bond</keyword>
<evidence type="ECO:0000256" key="4">
    <source>
        <dbReference type="ARBA" id="ARBA00022989"/>
    </source>
</evidence>
<dbReference type="InterPro" id="IPR008952">
    <property type="entry name" value="Tetraspanin_EC2_sf"/>
</dbReference>
<evidence type="ECO:0000256" key="7">
    <source>
        <dbReference type="ARBA" id="ARBA00046464"/>
    </source>
</evidence>
<feature type="transmembrane region" description="Helical" evidence="10">
    <location>
        <begin position="197"/>
        <end position="219"/>
    </location>
</feature>
<comment type="similarity">
    <text evidence="2 10">Belongs to the tetraspanin (TM4SF) family.</text>
</comment>
<comment type="subcellular location">
    <subcellularLocation>
        <location evidence="1">Endomembrane system</location>
        <topology evidence="1">Multi-pass membrane protein</topology>
    </subcellularLocation>
    <subcellularLocation>
        <location evidence="10">Membrane</location>
        <topology evidence="10">Multi-pass membrane protein</topology>
    </subcellularLocation>
</comment>
<keyword evidence="3 10" id="KW-0812">Transmembrane</keyword>
<dbReference type="InterPro" id="IPR018499">
    <property type="entry name" value="Tetraspanin/Peripherin"/>
</dbReference>
<dbReference type="PRINTS" id="PR00259">
    <property type="entry name" value="TMFOUR"/>
</dbReference>
<dbReference type="Gene3D" id="1.10.1450.10">
    <property type="entry name" value="Tetraspanin"/>
    <property type="match status" value="1"/>
</dbReference>
<gene>
    <name evidence="11" type="primary">zgc:65811</name>
</gene>
<evidence type="ECO:0000256" key="9">
    <source>
        <dbReference type="PIRSR" id="PIRSR002419-1"/>
    </source>
</evidence>
<organism evidence="11 12">
    <name type="scientific">Salarias fasciatus</name>
    <name type="common">Jewelled blenny</name>
    <name type="synonym">Blennius fasciatus</name>
    <dbReference type="NCBI Taxonomy" id="181472"/>
    <lineage>
        <taxon>Eukaryota</taxon>
        <taxon>Metazoa</taxon>
        <taxon>Chordata</taxon>
        <taxon>Craniata</taxon>
        <taxon>Vertebrata</taxon>
        <taxon>Euteleostomi</taxon>
        <taxon>Actinopterygii</taxon>
        <taxon>Neopterygii</taxon>
        <taxon>Teleostei</taxon>
        <taxon>Neoteleostei</taxon>
        <taxon>Acanthomorphata</taxon>
        <taxon>Ovalentaria</taxon>
        <taxon>Blenniimorphae</taxon>
        <taxon>Blenniiformes</taxon>
        <taxon>Blennioidei</taxon>
        <taxon>Blenniidae</taxon>
        <taxon>Salariinae</taxon>
        <taxon>Salarias</taxon>
    </lineage>
</organism>
<dbReference type="Pfam" id="PF00335">
    <property type="entry name" value="Tetraspanin"/>
    <property type="match status" value="1"/>
</dbReference>
<evidence type="ECO:0000256" key="10">
    <source>
        <dbReference type="RuleBase" id="RU361218"/>
    </source>
</evidence>
<dbReference type="OMA" id="PNGIMEH"/>
<evidence type="ECO:0000256" key="2">
    <source>
        <dbReference type="ARBA" id="ARBA00006840"/>
    </source>
</evidence>
<sequence length="238" mass="25738">MAVDGCGVVCKYILIFFNIIFALVGFAFLGLGLWLRFSENTRGIFDIESVNSSAFVIGVTVMIALGLVMLVVVTVGDYGVCSEKRCALSVFSVLLTFLAIAEGVVGFLAFTKREEVGFRMGEFYTSLYTLYATSGDPALAVTLTFIHKMLDCCGITGVPIIEIAKKTCPKSDNFFKSIVMDSCPKIILTVFDSKASLVMGIFLGTGALLIIALICTAILNSHIKKNNQAINAYYSAVY</sequence>
<keyword evidence="6" id="KW-0325">Glycoprotein</keyword>